<feature type="region of interest" description="Disordered" evidence="1">
    <location>
        <begin position="1"/>
        <end position="24"/>
    </location>
</feature>
<feature type="region of interest" description="Disordered" evidence="1">
    <location>
        <begin position="234"/>
        <end position="257"/>
    </location>
</feature>
<evidence type="ECO:0000256" key="1">
    <source>
        <dbReference type="SAM" id="MobiDB-lite"/>
    </source>
</evidence>
<comment type="caution">
    <text evidence="2">The sequence shown here is derived from an EMBL/GenBank/DDBJ whole genome shotgun (WGS) entry which is preliminary data.</text>
</comment>
<dbReference type="AlphaFoldDB" id="A0A328AZM6"/>
<evidence type="ECO:0000313" key="3">
    <source>
        <dbReference type="Proteomes" id="UP000249842"/>
    </source>
</evidence>
<accession>A0A328AZM6</accession>
<keyword evidence="3" id="KW-1185">Reference proteome</keyword>
<organism evidence="2 3">
    <name type="scientific">Phenylobacterium hankyongense</name>
    <dbReference type="NCBI Taxonomy" id="1813876"/>
    <lineage>
        <taxon>Bacteria</taxon>
        <taxon>Pseudomonadati</taxon>
        <taxon>Pseudomonadota</taxon>
        <taxon>Alphaproteobacteria</taxon>
        <taxon>Caulobacterales</taxon>
        <taxon>Caulobacteraceae</taxon>
        <taxon>Phenylobacterium</taxon>
    </lineage>
</organism>
<dbReference type="Gene3D" id="1.10.10.60">
    <property type="entry name" value="Homeodomain-like"/>
    <property type="match status" value="2"/>
</dbReference>
<dbReference type="OrthoDB" id="7210642at2"/>
<evidence type="ECO:0000313" key="2">
    <source>
        <dbReference type="EMBL" id="RAK60099.1"/>
    </source>
</evidence>
<feature type="compositionally biased region" description="Low complexity" evidence="1">
    <location>
        <begin position="1"/>
        <end position="10"/>
    </location>
</feature>
<dbReference type="Proteomes" id="UP000249842">
    <property type="component" value="Unassembled WGS sequence"/>
</dbReference>
<dbReference type="Pfam" id="PF20901">
    <property type="entry name" value="Sf6_terminase"/>
    <property type="match status" value="2"/>
</dbReference>
<name>A0A328AZM6_9CAUL</name>
<dbReference type="InterPro" id="IPR048683">
    <property type="entry name" value="Sf6_terminase"/>
</dbReference>
<dbReference type="EMBL" id="QFYP01000001">
    <property type="protein sequence ID" value="RAK60099.1"/>
    <property type="molecule type" value="Genomic_DNA"/>
</dbReference>
<reference evidence="3" key="1">
    <citation type="submission" date="2018-05" db="EMBL/GenBank/DDBJ databases">
        <authorList>
            <person name="Li X."/>
        </authorList>
    </citation>
    <scope>NUCLEOTIDE SEQUENCE [LARGE SCALE GENOMIC DNA]</scope>
    <source>
        <strain evidence="3">HKS-05</strain>
    </source>
</reference>
<sequence>MDENDAPPAGRVRRRRAPRGGRAGSVHWSAKVAKRICERVAAGELLYAVCREPGMPTPQSVRLWARDKPDFAEALALARRAGGRPSHSGGGVWSYCAETGEEIFERLCEGESLTAIGKDPTMPCLSTIFYWRRRIPAFEEQVQVAKRIQAERFCDLGWELATEATPETAYLTHVRLSQLRWTAGVMAPRVFRIKTVEPQTPPEPLTVLVRHFRIETDPATGEQKVVAYCPNPETGEVEREDAPGWRPPAGAVRLPGG</sequence>
<gene>
    <name evidence="2" type="ORF">DJ021_09915</name>
</gene>
<dbReference type="RefSeq" id="WP_111457392.1">
    <property type="nucleotide sequence ID" value="NZ_QFYP01000001.1"/>
</dbReference>
<proteinExistence type="predicted"/>
<protein>
    <submittedName>
        <fullName evidence="2">Uncharacterized protein</fullName>
    </submittedName>
</protein>